<comment type="caution">
    <text evidence="7">The sequence shown here is derived from an EMBL/GenBank/DDBJ whole genome shotgun (WGS) entry which is preliminary data.</text>
</comment>
<gene>
    <name evidence="7" type="ORF">PGLA1383_LOCUS18908</name>
    <name evidence="8" type="ORF">PGLA2088_LOCUS46585</name>
</gene>
<protein>
    <recommendedName>
        <fullName evidence="6">MI domain-containing protein</fullName>
    </recommendedName>
</protein>
<evidence type="ECO:0000256" key="3">
    <source>
        <dbReference type="ARBA" id="ARBA00022490"/>
    </source>
</evidence>
<feature type="domain" description="MI" evidence="6">
    <location>
        <begin position="384"/>
        <end position="504"/>
    </location>
</feature>
<dbReference type="AlphaFoldDB" id="A0A813EEQ6"/>
<dbReference type="SMART" id="SM00544">
    <property type="entry name" value="MA3"/>
    <property type="match status" value="2"/>
</dbReference>
<dbReference type="Pfam" id="PF02847">
    <property type="entry name" value="MA3"/>
    <property type="match status" value="2"/>
</dbReference>
<evidence type="ECO:0000256" key="1">
    <source>
        <dbReference type="ARBA" id="ARBA00004496"/>
    </source>
</evidence>
<evidence type="ECO:0000256" key="5">
    <source>
        <dbReference type="ARBA" id="ARBA00023242"/>
    </source>
</evidence>
<keyword evidence="3" id="KW-0963">Cytoplasm</keyword>
<keyword evidence="4" id="KW-0677">Repeat</keyword>
<keyword evidence="9" id="KW-1185">Reference proteome</keyword>
<dbReference type="EMBL" id="CAJNNW010036246">
    <property type="protein sequence ID" value="CAE8732867.1"/>
    <property type="molecule type" value="Genomic_DNA"/>
</dbReference>
<comment type="subcellular location">
    <subcellularLocation>
        <location evidence="1">Cytoplasm</location>
    </subcellularLocation>
</comment>
<reference evidence="7" key="1">
    <citation type="submission" date="2021-02" db="EMBL/GenBank/DDBJ databases">
        <authorList>
            <person name="Dougan E. K."/>
            <person name="Rhodes N."/>
            <person name="Thang M."/>
            <person name="Chan C."/>
        </authorList>
    </citation>
    <scope>NUCLEOTIDE SEQUENCE</scope>
</reference>
<evidence type="ECO:0000256" key="4">
    <source>
        <dbReference type="ARBA" id="ARBA00022737"/>
    </source>
</evidence>
<organism evidence="7 9">
    <name type="scientific">Polarella glacialis</name>
    <name type="common">Dinoflagellate</name>
    <dbReference type="NCBI Taxonomy" id="89957"/>
    <lineage>
        <taxon>Eukaryota</taxon>
        <taxon>Sar</taxon>
        <taxon>Alveolata</taxon>
        <taxon>Dinophyceae</taxon>
        <taxon>Suessiales</taxon>
        <taxon>Suessiaceae</taxon>
        <taxon>Polarella</taxon>
    </lineage>
</organism>
<dbReference type="InterPro" id="IPR016024">
    <property type="entry name" value="ARM-type_fold"/>
</dbReference>
<proteinExistence type="inferred from homology"/>
<dbReference type="PANTHER" id="PTHR12626:SF0">
    <property type="entry name" value="PROGRAMMED CELL DEATH PROTEIN 4"/>
    <property type="match status" value="1"/>
</dbReference>
<evidence type="ECO:0000313" key="9">
    <source>
        <dbReference type="Proteomes" id="UP000654075"/>
    </source>
</evidence>
<dbReference type="EMBL" id="CAJNNV010012283">
    <property type="protein sequence ID" value="CAE8600593.1"/>
    <property type="molecule type" value="Genomic_DNA"/>
</dbReference>
<keyword evidence="5" id="KW-0539">Nucleus</keyword>
<evidence type="ECO:0000259" key="6">
    <source>
        <dbReference type="PROSITE" id="PS51366"/>
    </source>
</evidence>
<evidence type="ECO:0000313" key="7">
    <source>
        <dbReference type="EMBL" id="CAE8600593.1"/>
    </source>
</evidence>
<dbReference type="Proteomes" id="UP000654075">
    <property type="component" value="Unassembled WGS sequence"/>
</dbReference>
<dbReference type="SUPFAM" id="SSF48371">
    <property type="entry name" value="ARM repeat"/>
    <property type="match status" value="2"/>
</dbReference>
<accession>A0A813EEQ6</accession>
<dbReference type="PANTHER" id="PTHR12626">
    <property type="entry name" value="PROGRAMMED CELL DEATH 4"/>
    <property type="match status" value="1"/>
</dbReference>
<dbReference type="InterPro" id="IPR003891">
    <property type="entry name" value="Initiation_fac_eIF4g_MI"/>
</dbReference>
<dbReference type="InterPro" id="IPR039778">
    <property type="entry name" value="PDCD4"/>
</dbReference>
<dbReference type="OrthoDB" id="414546at2759"/>
<evidence type="ECO:0000313" key="8">
    <source>
        <dbReference type="EMBL" id="CAE8732867.1"/>
    </source>
</evidence>
<evidence type="ECO:0000256" key="2">
    <source>
        <dbReference type="ARBA" id="ARBA00005497"/>
    </source>
</evidence>
<dbReference type="GO" id="GO:0045892">
    <property type="term" value="P:negative regulation of DNA-templated transcription"/>
    <property type="evidence" value="ECO:0007669"/>
    <property type="project" value="InterPro"/>
</dbReference>
<name>A0A813EEQ6_POLGL</name>
<dbReference type="Gene3D" id="1.25.40.180">
    <property type="match status" value="2"/>
</dbReference>
<dbReference type="Proteomes" id="UP000626109">
    <property type="component" value="Unassembled WGS sequence"/>
</dbReference>
<dbReference type="PROSITE" id="PS51366">
    <property type="entry name" value="MI"/>
    <property type="match status" value="2"/>
</dbReference>
<comment type="similarity">
    <text evidence="2">Belongs to the PDCD4 family.</text>
</comment>
<sequence length="507" mass="55744">MMAVGVGSRLGVPEPLDDLAVEEACPFGRQISPNCQLVNCSIPSPTCADVPEETMFEFGEFRRRAAQLADEFLCARDVPGMVASVSALRCSAFHDELVSILLRASLDRKESERQAVVSLLVTLGDAGLLSASQISRGFEKLVLNWSDLQLDVPAAPGLLVALLSSQVGLLDKSLFARLPEGLLSSLCDHMLPGRARETVQAHLEDLVAFKSDLSTWVESVFGERSGDAFAAWLRAKNKPAFHHEVVLSACLGSFGELPSADAYWTSCFDAAGLRNEKCRLALAMLARLHGSAEGWLLSDADLQLGFSRLLGAVSNQGSMTQEVLEQLVALLRGAVEHELLPAQFLKIARRLRFGGPRAVDALRRAQRETPLHSRRVWGSGDARQFQQEIRDTISEYFDSKSTEELAQVIEELHLSGKEQATFLRKLLVAGMELGQREAALDVIQELLGYCWSEVEVRDAFDQLRDVAGDLVLDLPYIREWTTQLVAAAERRGLVDKAYLVHDNSTMV</sequence>
<feature type="domain" description="MI" evidence="6">
    <location>
        <begin position="60"/>
        <end position="182"/>
    </location>
</feature>
<dbReference type="GO" id="GO:0005737">
    <property type="term" value="C:cytoplasm"/>
    <property type="evidence" value="ECO:0007669"/>
    <property type="project" value="UniProtKB-SubCell"/>
</dbReference>